<keyword evidence="6" id="KW-1185">Reference proteome</keyword>
<dbReference type="PANTHER" id="PTHR37534:SF7">
    <property type="entry name" value="TRANSCRIPTIONAL ACTIVATOR PROTEIN UGA3"/>
    <property type="match status" value="1"/>
</dbReference>
<feature type="compositionally biased region" description="Low complexity" evidence="3">
    <location>
        <begin position="1"/>
        <end position="27"/>
    </location>
</feature>
<proteinExistence type="predicted"/>
<dbReference type="Proteomes" id="UP001144673">
    <property type="component" value="Chromosome 4"/>
</dbReference>
<dbReference type="InterPro" id="IPR001138">
    <property type="entry name" value="Zn2Cys6_DnaBD"/>
</dbReference>
<feature type="domain" description="Zn(2)-C6 fungal-type" evidence="4">
    <location>
        <begin position="42"/>
        <end position="70"/>
    </location>
</feature>
<dbReference type="GeneID" id="80898579"/>
<organism evidence="5 6">
    <name type="scientific">Akanthomyces muscarius</name>
    <name type="common">Entomopathogenic fungus</name>
    <name type="synonym">Lecanicillium muscarium</name>
    <dbReference type="NCBI Taxonomy" id="2231603"/>
    <lineage>
        <taxon>Eukaryota</taxon>
        <taxon>Fungi</taxon>
        <taxon>Dikarya</taxon>
        <taxon>Ascomycota</taxon>
        <taxon>Pezizomycotina</taxon>
        <taxon>Sordariomycetes</taxon>
        <taxon>Hypocreomycetidae</taxon>
        <taxon>Hypocreales</taxon>
        <taxon>Cordycipitaceae</taxon>
        <taxon>Akanthomyces</taxon>
    </lineage>
</organism>
<protein>
    <recommendedName>
        <fullName evidence="4">Zn(2)-C6 fungal-type domain-containing protein</fullName>
    </recommendedName>
</protein>
<feature type="region of interest" description="Disordered" evidence="3">
    <location>
        <begin position="1"/>
        <end position="40"/>
    </location>
</feature>
<dbReference type="PROSITE" id="PS00463">
    <property type="entry name" value="ZN2_CY6_FUNGAL_1"/>
    <property type="match status" value="1"/>
</dbReference>
<dbReference type="Pfam" id="PF00172">
    <property type="entry name" value="Zn_clus"/>
    <property type="match status" value="1"/>
</dbReference>
<gene>
    <name evidence="5" type="ORF">LMH87_011420</name>
</gene>
<dbReference type="PANTHER" id="PTHR37534">
    <property type="entry name" value="TRANSCRIPTIONAL ACTIVATOR PROTEIN UGA3"/>
    <property type="match status" value="1"/>
</dbReference>
<dbReference type="RefSeq" id="XP_056052395.1">
    <property type="nucleotide sequence ID" value="XM_056200558.1"/>
</dbReference>
<comment type="subcellular location">
    <subcellularLocation>
        <location evidence="1">Nucleus</location>
    </subcellularLocation>
</comment>
<dbReference type="PROSITE" id="PS50048">
    <property type="entry name" value="ZN2_CY6_FUNGAL_2"/>
    <property type="match status" value="1"/>
</dbReference>
<dbReference type="SUPFAM" id="SSF57701">
    <property type="entry name" value="Zn2/Cys6 DNA-binding domain"/>
    <property type="match status" value="1"/>
</dbReference>
<dbReference type="GO" id="GO:0008270">
    <property type="term" value="F:zinc ion binding"/>
    <property type="evidence" value="ECO:0007669"/>
    <property type="project" value="InterPro"/>
</dbReference>
<evidence type="ECO:0000313" key="5">
    <source>
        <dbReference type="EMBL" id="KAJ4150681.1"/>
    </source>
</evidence>
<accession>A0A9W8UKY9</accession>
<dbReference type="GO" id="GO:0000976">
    <property type="term" value="F:transcription cis-regulatory region binding"/>
    <property type="evidence" value="ECO:0007669"/>
    <property type="project" value="TreeGrafter"/>
</dbReference>
<dbReference type="AlphaFoldDB" id="A0A9W8UKY9"/>
<reference evidence="5" key="1">
    <citation type="journal article" date="2023" name="Access Microbiol">
        <title>De-novo genome assembly for Akanthomyces muscarius, a biocontrol agent of insect agricultural pests.</title>
        <authorList>
            <person name="Erdos Z."/>
            <person name="Studholme D.J."/>
            <person name="Raymond B."/>
            <person name="Sharma M."/>
        </authorList>
    </citation>
    <scope>NUCLEOTIDE SEQUENCE</scope>
    <source>
        <strain evidence="5">Ve6</strain>
    </source>
</reference>
<dbReference type="GO" id="GO:0045944">
    <property type="term" value="P:positive regulation of transcription by RNA polymerase II"/>
    <property type="evidence" value="ECO:0007669"/>
    <property type="project" value="TreeGrafter"/>
</dbReference>
<evidence type="ECO:0000256" key="2">
    <source>
        <dbReference type="ARBA" id="ARBA00023242"/>
    </source>
</evidence>
<feature type="compositionally biased region" description="Basic and acidic residues" evidence="3">
    <location>
        <begin position="97"/>
        <end position="106"/>
    </location>
</feature>
<dbReference type="Pfam" id="PF11951">
    <property type="entry name" value="Fungal_trans_2"/>
    <property type="match status" value="1"/>
</dbReference>
<dbReference type="SMART" id="SM00066">
    <property type="entry name" value="GAL4"/>
    <property type="match status" value="1"/>
</dbReference>
<evidence type="ECO:0000259" key="4">
    <source>
        <dbReference type="PROSITE" id="PS50048"/>
    </source>
</evidence>
<dbReference type="CDD" id="cd00067">
    <property type="entry name" value="GAL4"/>
    <property type="match status" value="1"/>
</dbReference>
<comment type="caution">
    <text evidence="5">The sequence shown here is derived from an EMBL/GenBank/DDBJ whole genome shotgun (WGS) entry which is preliminary data.</text>
</comment>
<dbReference type="GO" id="GO:0000981">
    <property type="term" value="F:DNA-binding transcription factor activity, RNA polymerase II-specific"/>
    <property type="evidence" value="ECO:0007669"/>
    <property type="project" value="InterPro"/>
</dbReference>
<dbReference type="KEGG" id="amus:LMH87_011420"/>
<dbReference type="InterPro" id="IPR021858">
    <property type="entry name" value="Fun_TF"/>
</dbReference>
<dbReference type="EMBL" id="JAJHUN010000009">
    <property type="protein sequence ID" value="KAJ4150681.1"/>
    <property type="molecule type" value="Genomic_DNA"/>
</dbReference>
<sequence>MSSVASTSSSAFSSPARTSATSRSVTPEQPRKKKWAPKSKTGCLTCRARRVKCDEAKPACNKCVSGRRTCQGYEDPFVASNTQRPAKKEGTATGRRKPSDALKERQICPASRQSSVKAANPFRVQTLEPFECDFAQCAKYYYEVVHPVAFSNIDNDKHAKMAVVCIQNINRPRFIIHATAEYLNRLSRAHSALPNPSALPAARNQWNKFHQYALEVLQDVNCNIELQNPTPLSMSTVLVRIFSLINAELYTLGPSWRAHIIGFLAFIKMKWKLGTILKTGLTVTSTTWVITNAVIVNTTSPPDHQIMPIYDFSLEEIEAVFSRQFYSELPCPSALFLCMHRISKLRMRLASGESRTVIQPLGQAILDEIETFSVKTWTEPYGVPDKPVIPVLARAYRAAVRLYAIMTLPACVSAATSKTYSKTPARDELMSLIREALPLLEAKLALHWCLPVAGVALADGPAEDQELIEYIFMGLKQDMEFYLPFHIRDTLKRFWASGSTAWDDCWTEPFPPLC</sequence>
<dbReference type="Gene3D" id="4.10.240.10">
    <property type="entry name" value="Zn(2)-C6 fungal-type DNA-binding domain"/>
    <property type="match status" value="1"/>
</dbReference>
<dbReference type="GO" id="GO:0005634">
    <property type="term" value="C:nucleus"/>
    <property type="evidence" value="ECO:0007669"/>
    <property type="project" value="UniProtKB-SubCell"/>
</dbReference>
<dbReference type="InterPro" id="IPR036864">
    <property type="entry name" value="Zn2-C6_fun-type_DNA-bd_sf"/>
</dbReference>
<keyword evidence="2" id="KW-0539">Nucleus</keyword>
<evidence type="ECO:0000256" key="3">
    <source>
        <dbReference type="SAM" id="MobiDB-lite"/>
    </source>
</evidence>
<evidence type="ECO:0000256" key="1">
    <source>
        <dbReference type="ARBA" id="ARBA00004123"/>
    </source>
</evidence>
<evidence type="ECO:0000313" key="6">
    <source>
        <dbReference type="Proteomes" id="UP001144673"/>
    </source>
</evidence>
<name>A0A9W8UKY9_AKAMU</name>
<feature type="region of interest" description="Disordered" evidence="3">
    <location>
        <begin position="81"/>
        <end position="107"/>
    </location>
</feature>